<dbReference type="OrthoDB" id="9787292at2"/>
<dbReference type="AlphaFoldDB" id="A0A1W2FWK0"/>
<dbReference type="GO" id="GO:0004029">
    <property type="term" value="F:aldehyde dehydrogenase (NAD+) activity"/>
    <property type="evidence" value="ECO:0007669"/>
    <property type="project" value="TreeGrafter"/>
</dbReference>
<sequence>MRVFITGGTGLIGSAVVAELLGNGHTVLALARSDASAQAASAAGAEPIRGGLADLDVLRAGAARADGVIHLAFANDFSSPEALADAVAEESAGLAALGEALVGSDRPFVACSGTPAVPGRASTEADSIPTEGPVGGRGRAVAGVLGLASRGVRSSAVRLPRTVHNEGTGGFAGVLTGIARQSGVSGYPGDGTQRWPAVHALDAAVLFRLALEQAQAGTSWHAVGDEGDQVRDIAAVIGRRLGLPVESVPVETYGPLGVIFAADQPSSSTHTRQALGWEPKHPSLLEDLENIQP</sequence>
<dbReference type="Proteomes" id="UP000192674">
    <property type="component" value="Unassembled WGS sequence"/>
</dbReference>
<dbReference type="SUPFAM" id="SSF51735">
    <property type="entry name" value="NAD(P)-binding Rossmann-fold domains"/>
    <property type="match status" value="1"/>
</dbReference>
<evidence type="ECO:0000259" key="1">
    <source>
        <dbReference type="Pfam" id="PF01370"/>
    </source>
</evidence>
<dbReference type="EMBL" id="FWXV01000012">
    <property type="protein sequence ID" value="SMD26016.1"/>
    <property type="molecule type" value="Genomic_DNA"/>
</dbReference>
<dbReference type="GO" id="GO:0005737">
    <property type="term" value="C:cytoplasm"/>
    <property type="evidence" value="ECO:0007669"/>
    <property type="project" value="TreeGrafter"/>
</dbReference>
<dbReference type="RefSeq" id="WP_084433802.1">
    <property type="nucleotide sequence ID" value="NZ_FWXV01000012.1"/>
</dbReference>
<dbReference type="PANTHER" id="PTHR48079">
    <property type="entry name" value="PROTEIN YEEZ"/>
    <property type="match status" value="1"/>
</dbReference>
<dbReference type="CDD" id="cd05262">
    <property type="entry name" value="SDR_a7"/>
    <property type="match status" value="1"/>
</dbReference>
<reference evidence="2 3" key="1">
    <citation type="submission" date="2017-04" db="EMBL/GenBank/DDBJ databases">
        <authorList>
            <person name="Afonso C.L."/>
            <person name="Miller P.J."/>
            <person name="Scott M.A."/>
            <person name="Spackman E."/>
            <person name="Goraichik I."/>
            <person name="Dimitrov K.M."/>
            <person name="Suarez D.L."/>
            <person name="Swayne D.E."/>
        </authorList>
    </citation>
    <scope>NUCLEOTIDE SEQUENCE [LARGE SCALE GENOMIC DNA]</scope>
    <source>
        <strain evidence="2 3">DSM 43828</strain>
    </source>
</reference>
<accession>A0A1W2FWK0</accession>
<dbReference type="Pfam" id="PF01370">
    <property type="entry name" value="Epimerase"/>
    <property type="match status" value="1"/>
</dbReference>
<proteinExistence type="predicted"/>
<protein>
    <submittedName>
        <fullName evidence="2">Nucleoside-diphosphate-sugar epimerase</fullName>
    </submittedName>
</protein>
<evidence type="ECO:0000313" key="3">
    <source>
        <dbReference type="Proteomes" id="UP000192674"/>
    </source>
</evidence>
<name>A0A1W2FWK0_KIBAR</name>
<dbReference type="InterPro" id="IPR036291">
    <property type="entry name" value="NAD(P)-bd_dom_sf"/>
</dbReference>
<dbReference type="Gene3D" id="3.40.50.720">
    <property type="entry name" value="NAD(P)-binding Rossmann-like Domain"/>
    <property type="match status" value="1"/>
</dbReference>
<feature type="domain" description="NAD-dependent epimerase/dehydratase" evidence="1">
    <location>
        <begin position="3"/>
        <end position="218"/>
    </location>
</feature>
<dbReference type="InterPro" id="IPR051783">
    <property type="entry name" value="NAD(P)-dependent_oxidoreduct"/>
</dbReference>
<dbReference type="InterPro" id="IPR001509">
    <property type="entry name" value="Epimerase_deHydtase"/>
</dbReference>
<dbReference type="PANTHER" id="PTHR48079:SF6">
    <property type="entry name" value="NAD(P)-BINDING DOMAIN-CONTAINING PROTEIN-RELATED"/>
    <property type="match status" value="1"/>
</dbReference>
<gene>
    <name evidence="2" type="ORF">SAMN05661093_09594</name>
</gene>
<keyword evidence="3" id="KW-1185">Reference proteome</keyword>
<organism evidence="2 3">
    <name type="scientific">Kibdelosporangium aridum</name>
    <dbReference type="NCBI Taxonomy" id="2030"/>
    <lineage>
        <taxon>Bacteria</taxon>
        <taxon>Bacillati</taxon>
        <taxon>Actinomycetota</taxon>
        <taxon>Actinomycetes</taxon>
        <taxon>Pseudonocardiales</taxon>
        <taxon>Pseudonocardiaceae</taxon>
        <taxon>Kibdelosporangium</taxon>
    </lineage>
</organism>
<evidence type="ECO:0000313" key="2">
    <source>
        <dbReference type="EMBL" id="SMD26016.1"/>
    </source>
</evidence>